<feature type="domain" description="Class II aldolase/adducin N-terminal" evidence="14">
    <location>
        <begin position="6"/>
        <end position="196"/>
    </location>
</feature>
<comment type="similarity">
    <text evidence="3">Belongs to the aldolase class II family. AraD/FucA subfamily.</text>
</comment>
<evidence type="ECO:0000256" key="6">
    <source>
        <dbReference type="ARBA" id="ARBA00022833"/>
    </source>
</evidence>
<evidence type="ECO:0000256" key="8">
    <source>
        <dbReference type="ARBA" id="ARBA00023235"/>
    </source>
</evidence>
<reference evidence="16" key="1">
    <citation type="submission" date="2019-07" db="EMBL/GenBank/DDBJ databases">
        <title>Bacillus alkalisoli sp. nov. isolated from saline soil.</title>
        <authorList>
            <person name="Sun J.-Q."/>
            <person name="Xu L."/>
        </authorList>
    </citation>
    <scope>NUCLEOTIDE SEQUENCE [LARGE SCALE GENOMIC DNA]</scope>
    <source>
        <strain evidence="16">M4U3P1</strain>
    </source>
</reference>
<evidence type="ECO:0000313" key="15">
    <source>
        <dbReference type="EMBL" id="QKS73344.1"/>
    </source>
</evidence>
<comment type="cofactor">
    <cofactor evidence="2">
        <name>Zn(2+)</name>
        <dbReference type="ChEBI" id="CHEBI:29105"/>
    </cofactor>
</comment>
<dbReference type="GO" id="GO:0005829">
    <property type="term" value="C:cytosol"/>
    <property type="evidence" value="ECO:0007669"/>
    <property type="project" value="TreeGrafter"/>
</dbReference>
<keyword evidence="6" id="KW-0862">Zinc</keyword>
<dbReference type="InterPro" id="IPR036409">
    <property type="entry name" value="Aldolase_II/adducin_N_sf"/>
</dbReference>
<dbReference type="GO" id="GO:0008742">
    <property type="term" value="F:L-ribulose-phosphate 4-epimerase activity"/>
    <property type="evidence" value="ECO:0007669"/>
    <property type="project" value="UniProtKB-EC"/>
</dbReference>
<name>A0A859FKM9_9BACI</name>
<evidence type="ECO:0000256" key="3">
    <source>
        <dbReference type="ARBA" id="ARBA00010037"/>
    </source>
</evidence>
<dbReference type="AlphaFoldDB" id="A0A859FKM9"/>
<dbReference type="SMART" id="SM01007">
    <property type="entry name" value="Aldolase_II"/>
    <property type="match status" value="1"/>
</dbReference>
<evidence type="ECO:0000313" key="16">
    <source>
        <dbReference type="Proteomes" id="UP000318138"/>
    </source>
</evidence>
<keyword evidence="16" id="KW-1185">Reference proteome</keyword>
<comment type="function">
    <text evidence="11">Involved in the degradation of L-arabinose. Catalyzes the interconversion of L-ribulose 5-phosphate (LRu5P) and D-xylulose 5-phosphate (D-Xu5P) via a retroaldol/aldol mechanism (carbon-carbon bond cleavage analogous to a class II aldolase reaction).</text>
</comment>
<comment type="catalytic activity">
    <reaction evidence="1">
        <text>L-ribulose 5-phosphate = D-xylulose 5-phosphate</text>
        <dbReference type="Rhea" id="RHEA:22368"/>
        <dbReference type="ChEBI" id="CHEBI:57737"/>
        <dbReference type="ChEBI" id="CHEBI:58226"/>
        <dbReference type="EC" id="5.1.3.4"/>
    </reaction>
</comment>
<evidence type="ECO:0000256" key="10">
    <source>
        <dbReference type="ARBA" id="ARBA00032206"/>
    </source>
</evidence>
<accession>A0A859FKM9</accession>
<sequence>MEQLKKEVCVANKSLPSYGLVTFTWGNVSGFDVDSGHVVIKPSGVSYEDLTPEKMVVVNLSGEVVEGELKPSSDTATHVHMYQEFKGVTGIVHTHSPWATAWSQAGRELLPLGTTHADYFYGSVPCTRSLSSEEITADYELNTGRVIVETFRKHAIDELAVPGVLVNGHAPFTWGGSVKDAVKHAVVLEECAKIAFHSFQLNSKLTAVDQTLLDKHYLRKHGKDAYYGQ</sequence>
<dbReference type="Proteomes" id="UP000318138">
    <property type="component" value="Chromosome"/>
</dbReference>
<proteinExistence type="inferred from homology"/>
<organism evidence="15 16">
    <name type="scientific">Paenalkalicoccus suaedae</name>
    <dbReference type="NCBI Taxonomy" id="2592382"/>
    <lineage>
        <taxon>Bacteria</taxon>
        <taxon>Bacillati</taxon>
        <taxon>Bacillota</taxon>
        <taxon>Bacilli</taxon>
        <taxon>Bacillales</taxon>
        <taxon>Bacillaceae</taxon>
        <taxon>Paenalkalicoccus</taxon>
    </lineage>
</organism>
<dbReference type="NCBIfam" id="NF009003">
    <property type="entry name" value="PRK12348.1"/>
    <property type="match status" value="1"/>
</dbReference>
<evidence type="ECO:0000256" key="13">
    <source>
        <dbReference type="ARBA" id="ARBA00074961"/>
    </source>
</evidence>
<dbReference type="PANTHER" id="PTHR22789:SF8">
    <property type="entry name" value="L-RIBULOSE-5-PHOSPHATE 4-EPIMERASE SGBE"/>
    <property type="match status" value="1"/>
</dbReference>
<evidence type="ECO:0000259" key="14">
    <source>
        <dbReference type="SMART" id="SM01007"/>
    </source>
</evidence>
<dbReference type="GO" id="GO:0019568">
    <property type="term" value="P:arabinose catabolic process"/>
    <property type="evidence" value="ECO:0007669"/>
    <property type="project" value="UniProtKB-KW"/>
</dbReference>
<evidence type="ECO:0000256" key="1">
    <source>
        <dbReference type="ARBA" id="ARBA00001726"/>
    </source>
</evidence>
<dbReference type="EC" id="5.1.3.4" evidence="4"/>
<evidence type="ECO:0000256" key="11">
    <source>
        <dbReference type="ARBA" id="ARBA00053542"/>
    </source>
</evidence>
<evidence type="ECO:0000256" key="9">
    <source>
        <dbReference type="ARBA" id="ARBA00023277"/>
    </source>
</evidence>
<dbReference type="InterPro" id="IPR001303">
    <property type="entry name" value="Aldolase_II/adducin_N"/>
</dbReference>
<dbReference type="InterPro" id="IPR050197">
    <property type="entry name" value="Aldolase_class_II_sugar_metab"/>
</dbReference>
<evidence type="ECO:0000256" key="12">
    <source>
        <dbReference type="ARBA" id="ARBA00060520"/>
    </source>
</evidence>
<dbReference type="SUPFAM" id="SSF53639">
    <property type="entry name" value="AraD/HMP-PK domain-like"/>
    <property type="match status" value="1"/>
</dbReference>
<dbReference type="GO" id="GO:0016832">
    <property type="term" value="F:aldehyde-lyase activity"/>
    <property type="evidence" value="ECO:0007669"/>
    <property type="project" value="TreeGrafter"/>
</dbReference>
<protein>
    <recommendedName>
        <fullName evidence="13">L-ribulose-5-phosphate 4-epimerase</fullName>
        <ecNumber evidence="4">5.1.3.4</ecNumber>
    </recommendedName>
    <alternativeName>
        <fullName evidence="10">Phosphoribulose isomerase</fullName>
    </alternativeName>
</protein>
<dbReference type="Gene3D" id="3.40.225.10">
    <property type="entry name" value="Class II aldolase/adducin N-terminal domain"/>
    <property type="match status" value="1"/>
</dbReference>
<keyword evidence="8" id="KW-0413">Isomerase</keyword>
<dbReference type="NCBIfam" id="NF006047">
    <property type="entry name" value="PRK08193.1"/>
    <property type="match status" value="1"/>
</dbReference>
<evidence type="ECO:0000256" key="4">
    <source>
        <dbReference type="ARBA" id="ARBA00013186"/>
    </source>
</evidence>
<dbReference type="FunFam" id="3.40.225.10:FF:000001">
    <property type="entry name" value="L-ribulose-5-phosphate 4-epimerase UlaF"/>
    <property type="match status" value="1"/>
</dbReference>
<dbReference type="EMBL" id="CP041372">
    <property type="protein sequence ID" value="QKS73344.1"/>
    <property type="molecule type" value="Genomic_DNA"/>
</dbReference>
<comment type="pathway">
    <text evidence="12">Carbohydrate degradation; L-arabinose degradation via L-ribulose; D-xylulose 5-phosphate from L-arabinose (bacterial route): step 3/3.</text>
</comment>
<keyword evidence="9" id="KW-0119">Carbohydrate metabolism</keyword>
<evidence type="ECO:0000256" key="2">
    <source>
        <dbReference type="ARBA" id="ARBA00001947"/>
    </source>
</evidence>
<dbReference type="KEGG" id="psua:FLK61_40190"/>
<evidence type="ECO:0000256" key="5">
    <source>
        <dbReference type="ARBA" id="ARBA00022723"/>
    </source>
</evidence>
<evidence type="ECO:0000256" key="7">
    <source>
        <dbReference type="ARBA" id="ARBA00022935"/>
    </source>
</evidence>
<keyword evidence="5" id="KW-0479">Metal-binding</keyword>
<gene>
    <name evidence="15" type="ORF">FLK61_40190</name>
</gene>
<dbReference type="GO" id="GO:0046872">
    <property type="term" value="F:metal ion binding"/>
    <property type="evidence" value="ECO:0007669"/>
    <property type="project" value="UniProtKB-KW"/>
</dbReference>
<keyword evidence="7" id="KW-0054">Arabinose catabolism</keyword>
<dbReference type="PANTHER" id="PTHR22789">
    <property type="entry name" value="FUCULOSE PHOSPHATE ALDOLASE"/>
    <property type="match status" value="1"/>
</dbReference>
<dbReference type="Pfam" id="PF00596">
    <property type="entry name" value="Aldolase_II"/>
    <property type="match status" value="1"/>
</dbReference>